<feature type="compositionally biased region" description="Basic and acidic residues" evidence="3">
    <location>
        <begin position="169"/>
        <end position="178"/>
    </location>
</feature>
<accession>A0A2J5HSQ0</accession>
<feature type="compositionally biased region" description="Polar residues" evidence="3">
    <location>
        <begin position="396"/>
        <end position="414"/>
    </location>
</feature>
<dbReference type="PROSITE" id="PS51263">
    <property type="entry name" value="ADF_H"/>
    <property type="match status" value="1"/>
</dbReference>
<feature type="domain" description="SH3" evidence="4">
    <location>
        <begin position="589"/>
        <end position="649"/>
    </location>
</feature>
<feature type="domain" description="SH3" evidence="4">
    <location>
        <begin position="684"/>
        <end position="739"/>
    </location>
</feature>
<dbReference type="Proteomes" id="UP000235023">
    <property type="component" value="Unassembled WGS sequence"/>
</dbReference>
<evidence type="ECO:0000256" key="2">
    <source>
        <dbReference type="PROSITE-ProRule" id="PRU00192"/>
    </source>
</evidence>
<evidence type="ECO:0000313" key="7">
    <source>
        <dbReference type="Proteomes" id="UP000235023"/>
    </source>
</evidence>
<dbReference type="Gene3D" id="3.40.20.10">
    <property type="entry name" value="Severin"/>
    <property type="match status" value="1"/>
</dbReference>
<dbReference type="InterPro" id="IPR035718">
    <property type="entry name" value="Abp1_fungi_SH3_C2"/>
</dbReference>
<keyword evidence="1 2" id="KW-0728">SH3 domain</keyword>
<feature type="region of interest" description="Disordered" evidence="3">
    <location>
        <begin position="253"/>
        <end position="584"/>
    </location>
</feature>
<feature type="compositionally biased region" description="Polar residues" evidence="3">
    <location>
        <begin position="455"/>
        <end position="481"/>
    </location>
</feature>
<dbReference type="SMART" id="SM00102">
    <property type="entry name" value="ADF"/>
    <property type="match status" value="1"/>
</dbReference>
<dbReference type="GO" id="GO:0030833">
    <property type="term" value="P:regulation of actin filament polymerization"/>
    <property type="evidence" value="ECO:0007669"/>
    <property type="project" value="TreeGrafter"/>
</dbReference>
<organism evidence="6 7">
    <name type="scientific">Aspergillus taichungensis</name>
    <dbReference type="NCBI Taxonomy" id="482145"/>
    <lineage>
        <taxon>Eukaryota</taxon>
        <taxon>Fungi</taxon>
        <taxon>Dikarya</taxon>
        <taxon>Ascomycota</taxon>
        <taxon>Pezizomycotina</taxon>
        <taxon>Eurotiomycetes</taxon>
        <taxon>Eurotiomycetidae</taxon>
        <taxon>Eurotiales</taxon>
        <taxon>Aspergillaceae</taxon>
        <taxon>Aspergillus</taxon>
        <taxon>Aspergillus subgen. Circumdati</taxon>
    </lineage>
</organism>
<feature type="region of interest" description="Disordered" evidence="3">
    <location>
        <begin position="130"/>
        <end position="236"/>
    </location>
</feature>
<dbReference type="Gene3D" id="2.30.30.40">
    <property type="entry name" value="SH3 Domains"/>
    <property type="match status" value="2"/>
</dbReference>
<sequence>MDLPYRRVIKMWSTLLLELQAPLLMDTGRFFLSQHLLGELADLLDEFSEGKVQFAFVKVIDPNTGLPKNVLIAWCGEGVPERTKGYFTSHLAVVSKFLHGYHVQITARSDGDLTPEGIIQKVGDASGAKYTSATDQTTPPIAPPTAPAKPVFTPARTGRPEPKFVATIPERKSQRTDDDGWGPDAPPVTRSQLEKVQPAYKPTKVNMQELRSERSPAADASARPVQDSSDVVKGGYQPVGKVDIAAIRRQALEAGDSRDDRPEPVRGSYEPVGKVDIAAIRSKAQKPTQSPGPPDEKPAVSAGASNFSGPVKSSGVSSIHDHSERLTSLPKPKVAKKFGSSPLFPGTKPPLPNEPSSTPTSSTVAIGGASRTFANQGGKTPAQLWAERKAREQGSHPGSSAPNPIEPSEQSQESGAAGWKSSYSGKSWAPVQTTEAAKSTGATDFHQVQDPAGTPGSQDPTAPNTDTPRGQPTHEMTSENAAGSPETGRTPSFPGAETGTVHTETEDPAEVRSRFESPTPPSPPAREASPIRIAIPVGQEGSDTHVEQSAPSQVIDAHNPPTLDDSNPSDFHEAEQPPAGGFAAEHPQEIGIRALVQYDYEKAEDNEIELREGEFVTDIEMVDKDWWLGTNSRGEKGLFPSNYVEPVDNNEHSAHPSDVDVSRHEATNAAPLAETPVPSAASPTKEHTAIALYDYEAAEDNELSFPEGAEITNIEFPDKDWWFGEYNQKRGLFPSNYVQ</sequence>
<dbReference type="GO" id="GO:0030864">
    <property type="term" value="C:cortical actin cytoskeleton"/>
    <property type="evidence" value="ECO:0007669"/>
    <property type="project" value="TreeGrafter"/>
</dbReference>
<proteinExistence type="predicted"/>
<feature type="compositionally biased region" description="Basic and acidic residues" evidence="3">
    <location>
        <begin position="503"/>
        <end position="515"/>
    </location>
</feature>
<dbReference type="CDD" id="cd11961">
    <property type="entry name" value="SH3_Abp1_fungi_C2"/>
    <property type="match status" value="1"/>
</dbReference>
<dbReference type="InterPro" id="IPR002108">
    <property type="entry name" value="ADF-H"/>
</dbReference>
<evidence type="ECO:0000256" key="1">
    <source>
        <dbReference type="ARBA" id="ARBA00022443"/>
    </source>
</evidence>
<evidence type="ECO:0008006" key="8">
    <source>
        <dbReference type="Google" id="ProtNLM"/>
    </source>
</evidence>
<evidence type="ECO:0000259" key="4">
    <source>
        <dbReference type="PROSITE" id="PS50002"/>
    </source>
</evidence>
<dbReference type="AlphaFoldDB" id="A0A2J5HSQ0"/>
<dbReference type="PANTHER" id="PTHR10829:SF25">
    <property type="entry name" value="DREBRIN-LIKE PROTEIN"/>
    <property type="match status" value="1"/>
</dbReference>
<dbReference type="OrthoDB" id="5971719at2759"/>
<feature type="compositionally biased region" description="Polar residues" evidence="3">
    <location>
        <begin position="421"/>
        <end position="442"/>
    </location>
</feature>
<name>A0A2J5HSQ0_9EURO</name>
<dbReference type="GO" id="GO:0051015">
    <property type="term" value="F:actin filament binding"/>
    <property type="evidence" value="ECO:0007669"/>
    <property type="project" value="TreeGrafter"/>
</dbReference>
<dbReference type="PROSITE" id="PS50002">
    <property type="entry name" value="SH3"/>
    <property type="match status" value="2"/>
</dbReference>
<dbReference type="GO" id="GO:0005884">
    <property type="term" value="C:actin filament"/>
    <property type="evidence" value="ECO:0007669"/>
    <property type="project" value="TreeGrafter"/>
</dbReference>
<dbReference type="CDD" id="cd11281">
    <property type="entry name" value="ADF_drebrin_like"/>
    <property type="match status" value="1"/>
</dbReference>
<feature type="compositionally biased region" description="Basic and acidic residues" evidence="3">
    <location>
        <begin position="255"/>
        <end position="264"/>
    </location>
</feature>
<dbReference type="InterPro" id="IPR001452">
    <property type="entry name" value="SH3_domain"/>
</dbReference>
<dbReference type="Pfam" id="PF00241">
    <property type="entry name" value="Cofilin_ADF"/>
    <property type="match status" value="1"/>
</dbReference>
<dbReference type="InterPro" id="IPR035719">
    <property type="entry name" value="Abp1_fungi_SH3_C1"/>
</dbReference>
<dbReference type="InterPro" id="IPR029006">
    <property type="entry name" value="ADF-H/Gelsolin-like_dom_sf"/>
</dbReference>
<dbReference type="SMART" id="SM00326">
    <property type="entry name" value="SH3"/>
    <property type="match status" value="2"/>
</dbReference>
<dbReference type="Pfam" id="PF00018">
    <property type="entry name" value="SH3_1"/>
    <property type="match status" value="2"/>
</dbReference>
<dbReference type="PANTHER" id="PTHR10829">
    <property type="entry name" value="CORTACTIN AND DREBRIN"/>
    <property type="match status" value="1"/>
</dbReference>
<reference evidence="7" key="1">
    <citation type="submission" date="2017-12" db="EMBL/GenBank/DDBJ databases">
        <authorList>
            <consortium name="DOE Joint Genome Institute"/>
            <person name="Mondo S.J."/>
            <person name="Kjaerbolling I."/>
            <person name="Vesth T.C."/>
            <person name="Frisvad J.C."/>
            <person name="Nybo J.L."/>
            <person name="Theobald S."/>
            <person name="Kuo A."/>
            <person name="Bowyer P."/>
            <person name="Matsuda Y."/>
            <person name="Lyhne E.K."/>
            <person name="Kogle M.E."/>
            <person name="Clum A."/>
            <person name="Lipzen A."/>
            <person name="Salamov A."/>
            <person name="Ngan C.Y."/>
            <person name="Daum C."/>
            <person name="Chiniquy J."/>
            <person name="Barry K."/>
            <person name="LaButti K."/>
            <person name="Haridas S."/>
            <person name="Simmons B.A."/>
            <person name="Magnuson J.K."/>
            <person name="Mortensen U.H."/>
            <person name="Larsen T.O."/>
            <person name="Grigoriev I.V."/>
            <person name="Baker S.E."/>
            <person name="Andersen M.R."/>
            <person name="Nordberg H.P."/>
            <person name="Cantor M.N."/>
            <person name="Hua S.X."/>
        </authorList>
    </citation>
    <scope>NUCLEOTIDE SEQUENCE [LARGE SCALE GENOMIC DNA]</scope>
    <source>
        <strain evidence="7">IBT 19404</strain>
    </source>
</reference>
<dbReference type="SUPFAM" id="SSF50044">
    <property type="entry name" value="SH3-domain"/>
    <property type="match status" value="2"/>
</dbReference>
<feature type="domain" description="ADF-H" evidence="5">
    <location>
        <begin position="1"/>
        <end position="123"/>
    </location>
</feature>
<evidence type="ECO:0000256" key="3">
    <source>
        <dbReference type="SAM" id="MobiDB-lite"/>
    </source>
</evidence>
<evidence type="ECO:0000313" key="6">
    <source>
        <dbReference type="EMBL" id="PLN80358.1"/>
    </source>
</evidence>
<dbReference type="EMBL" id="KZ559548">
    <property type="protein sequence ID" value="PLN80358.1"/>
    <property type="molecule type" value="Genomic_DNA"/>
</dbReference>
<dbReference type="CDD" id="cd11962">
    <property type="entry name" value="SH3_Abp1_fungi_C1"/>
    <property type="match status" value="1"/>
</dbReference>
<keyword evidence="7" id="KW-1185">Reference proteome</keyword>
<dbReference type="SUPFAM" id="SSF55753">
    <property type="entry name" value="Actin depolymerizing proteins"/>
    <property type="match status" value="1"/>
</dbReference>
<dbReference type="InterPro" id="IPR036028">
    <property type="entry name" value="SH3-like_dom_sf"/>
</dbReference>
<dbReference type="PRINTS" id="PR00452">
    <property type="entry name" value="SH3DOMAIN"/>
</dbReference>
<dbReference type="GO" id="GO:0030427">
    <property type="term" value="C:site of polarized growth"/>
    <property type="evidence" value="ECO:0007669"/>
    <property type="project" value="TreeGrafter"/>
</dbReference>
<evidence type="ECO:0000259" key="5">
    <source>
        <dbReference type="PROSITE" id="PS51263"/>
    </source>
</evidence>
<protein>
    <recommendedName>
        <fullName evidence="8">Actin binding protein</fullName>
    </recommendedName>
</protein>
<dbReference type="FunFam" id="2.30.30.40:FF:000273">
    <property type="entry name" value="Actin binding protein"/>
    <property type="match status" value="1"/>
</dbReference>
<gene>
    <name evidence="6" type="ORF">BDW42DRAFT_170988</name>
</gene>
<feature type="compositionally biased region" description="Low complexity" evidence="3">
    <location>
        <begin position="354"/>
        <end position="363"/>
    </location>
</feature>